<reference evidence="2 3" key="1">
    <citation type="journal article" date="2018" name="Nat. Ecol. Evol.">
        <title>Shark genomes provide insights into elasmobranch evolution and the origin of vertebrates.</title>
        <authorList>
            <person name="Hara Y"/>
            <person name="Yamaguchi K"/>
            <person name="Onimaru K"/>
            <person name="Kadota M"/>
            <person name="Koyanagi M"/>
            <person name="Keeley SD"/>
            <person name="Tatsumi K"/>
            <person name="Tanaka K"/>
            <person name="Motone F"/>
            <person name="Kageyama Y"/>
            <person name="Nozu R"/>
            <person name="Adachi N"/>
            <person name="Nishimura O"/>
            <person name="Nakagawa R"/>
            <person name="Tanegashima C"/>
            <person name="Kiyatake I"/>
            <person name="Matsumoto R"/>
            <person name="Murakumo K"/>
            <person name="Nishida K"/>
            <person name="Terakita A"/>
            <person name="Kuratani S"/>
            <person name="Sato K"/>
            <person name="Hyodo S Kuraku.S."/>
        </authorList>
    </citation>
    <scope>NUCLEOTIDE SEQUENCE [LARGE SCALE GENOMIC DNA]</scope>
</reference>
<evidence type="ECO:0000313" key="3">
    <source>
        <dbReference type="Proteomes" id="UP000288216"/>
    </source>
</evidence>
<dbReference type="AlphaFoldDB" id="A0A401NGP6"/>
<dbReference type="Gene3D" id="2.40.160.120">
    <property type="match status" value="1"/>
</dbReference>
<keyword evidence="1" id="KW-0472">Membrane</keyword>
<dbReference type="GO" id="GO:0005829">
    <property type="term" value="C:cytosol"/>
    <property type="evidence" value="ECO:0007669"/>
    <property type="project" value="TreeGrafter"/>
</dbReference>
<keyword evidence="3" id="KW-1185">Reference proteome</keyword>
<dbReference type="Proteomes" id="UP000288216">
    <property type="component" value="Unassembled WGS sequence"/>
</dbReference>
<dbReference type="OrthoDB" id="10053431at2759"/>
<dbReference type="PANTHER" id="PTHR10972:SF216">
    <property type="entry name" value="OXYSTEROL-BINDING PROTEIN-RELATED PROTEIN 8"/>
    <property type="match status" value="1"/>
</dbReference>
<evidence type="ECO:0008006" key="4">
    <source>
        <dbReference type="Google" id="ProtNLM"/>
    </source>
</evidence>
<dbReference type="GO" id="GO:0032541">
    <property type="term" value="C:cortical endoplasmic reticulum"/>
    <property type="evidence" value="ECO:0007669"/>
    <property type="project" value="TreeGrafter"/>
</dbReference>
<accession>A0A401NGP6</accession>
<dbReference type="InterPro" id="IPR037239">
    <property type="entry name" value="OSBP_sf"/>
</dbReference>
<name>A0A401NGP6_SCYTO</name>
<organism evidence="2 3">
    <name type="scientific">Scyliorhinus torazame</name>
    <name type="common">Cloudy catshark</name>
    <name type="synonym">Catulus torazame</name>
    <dbReference type="NCBI Taxonomy" id="75743"/>
    <lineage>
        <taxon>Eukaryota</taxon>
        <taxon>Metazoa</taxon>
        <taxon>Chordata</taxon>
        <taxon>Craniata</taxon>
        <taxon>Vertebrata</taxon>
        <taxon>Chondrichthyes</taxon>
        <taxon>Elasmobranchii</taxon>
        <taxon>Galeomorphii</taxon>
        <taxon>Galeoidea</taxon>
        <taxon>Carcharhiniformes</taxon>
        <taxon>Scyliorhinidae</taxon>
        <taxon>Scyliorhinus</taxon>
    </lineage>
</organism>
<keyword evidence="1" id="KW-0812">Transmembrane</keyword>
<dbReference type="InterPro" id="IPR000648">
    <property type="entry name" value="Oxysterol-bd"/>
</dbReference>
<dbReference type="EMBL" id="BFAA01003615">
    <property type="protein sequence ID" value="GCB59956.1"/>
    <property type="molecule type" value="Genomic_DNA"/>
</dbReference>
<feature type="transmembrane region" description="Helical" evidence="1">
    <location>
        <begin position="372"/>
        <end position="389"/>
    </location>
</feature>
<evidence type="ECO:0000256" key="1">
    <source>
        <dbReference type="SAM" id="Phobius"/>
    </source>
</evidence>
<evidence type="ECO:0000313" key="2">
    <source>
        <dbReference type="EMBL" id="GCB59956.1"/>
    </source>
</evidence>
<protein>
    <recommendedName>
        <fullName evidence="4">Oxysterol-binding protein</fullName>
    </recommendedName>
</protein>
<dbReference type="GO" id="GO:0015485">
    <property type="term" value="F:cholesterol binding"/>
    <property type="evidence" value="ECO:0007669"/>
    <property type="project" value="TreeGrafter"/>
</dbReference>
<proteinExistence type="predicted"/>
<keyword evidence="1" id="KW-1133">Transmembrane helix</keyword>
<sequence>MILATLLKGTTLAILQSSGTSPEDGNSLSAILDGEARLSFLNRGEDYIMNMPYAHCKGIVYGPMTLELGGYVNITCEKTGYSAIIEFKLKPFLGNSNNVNQIFGKIKLGSEVLATLEGHWDGEVMINDKKTGVSEIFWNPTHEIRQQRLTRCTVLFDEQEDMESARLWQHVTRAIHNKDQNEATGEKFVLEEAQRKAAKQRKAHGEEWLPRLFEQDLVTGEWQYKYADTRPWDPLNDLVQYEKEGVIQSKVWHRTPMVFSSHPSHATALIQLYRDTKQEYVTRKIRHKAVGMHYQLLLFRASVLIILQLVEQKTKHSTRLRKKASDLSELLSAIDSIKHAQEEINRSLTALRSRTTASQSHASHSLLQHRDYVVILFLILLQIIINSIFN</sequence>
<gene>
    <name evidence="2" type="ORF">scyTo_0009080</name>
</gene>
<dbReference type="PANTHER" id="PTHR10972">
    <property type="entry name" value="OXYSTEROL-BINDING PROTEIN-RELATED"/>
    <property type="match status" value="1"/>
</dbReference>
<dbReference type="STRING" id="75743.A0A401NGP6"/>
<dbReference type="Pfam" id="PF01237">
    <property type="entry name" value="Oxysterol_BP"/>
    <property type="match status" value="1"/>
</dbReference>
<dbReference type="SUPFAM" id="SSF144000">
    <property type="entry name" value="Oxysterol-binding protein-like"/>
    <property type="match status" value="1"/>
</dbReference>
<comment type="caution">
    <text evidence="2">The sequence shown here is derived from an EMBL/GenBank/DDBJ whole genome shotgun (WGS) entry which is preliminary data.</text>
</comment>
<dbReference type="GO" id="GO:0016020">
    <property type="term" value="C:membrane"/>
    <property type="evidence" value="ECO:0007669"/>
    <property type="project" value="TreeGrafter"/>
</dbReference>